<protein>
    <submittedName>
        <fullName evidence="2">Uncharacterized protein</fullName>
    </submittedName>
</protein>
<comment type="caution">
    <text evidence="2">The sequence shown here is derived from an EMBL/GenBank/DDBJ whole genome shotgun (WGS) entry which is preliminary data.</text>
</comment>
<keyword evidence="3" id="KW-1185">Reference proteome</keyword>
<organism evidence="2 3">
    <name type="scientific">Physocladia obscura</name>
    <dbReference type="NCBI Taxonomy" id="109957"/>
    <lineage>
        <taxon>Eukaryota</taxon>
        <taxon>Fungi</taxon>
        <taxon>Fungi incertae sedis</taxon>
        <taxon>Chytridiomycota</taxon>
        <taxon>Chytridiomycota incertae sedis</taxon>
        <taxon>Chytridiomycetes</taxon>
        <taxon>Chytridiales</taxon>
        <taxon>Chytriomycetaceae</taxon>
        <taxon>Physocladia</taxon>
    </lineage>
</organism>
<dbReference type="InterPro" id="IPR010530">
    <property type="entry name" value="B12D"/>
</dbReference>
<reference evidence="2" key="1">
    <citation type="submission" date="2020-05" db="EMBL/GenBank/DDBJ databases">
        <title>Phylogenomic resolution of chytrid fungi.</title>
        <authorList>
            <person name="Stajich J.E."/>
            <person name="Amses K."/>
            <person name="Simmons R."/>
            <person name="Seto K."/>
            <person name="Myers J."/>
            <person name="Bonds A."/>
            <person name="Quandt C.A."/>
            <person name="Barry K."/>
            <person name="Liu P."/>
            <person name="Grigoriev I."/>
            <person name="Longcore J.E."/>
            <person name="James T.Y."/>
        </authorList>
    </citation>
    <scope>NUCLEOTIDE SEQUENCE</scope>
    <source>
        <strain evidence="2">JEL0513</strain>
    </source>
</reference>
<evidence type="ECO:0000256" key="1">
    <source>
        <dbReference type="SAM" id="Phobius"/>
    </source>
</evidence>
<dbReference type="EMBL" id="JADGJH010000266">
    <property type="protein sequence ID" value="KAJ3132069.1"/>
    <property type="molecule type" value="Genomic_DNA"/>
</dbReference>
<evidence type="ECO:0000313" key="2">
    <source>
        <dbReference type="EMBL" id="KAJ3132069.1"/>
    </source>
</evidence>
<name>A0AAD5T6D4_9FUNG</name>
<dbReference type="Pfam" id="PF06522">
    <property type="entry name" value="B12D"/>
    <property type="match status" value="1"/>
</dbReference>
<sequence>MAPHKLPTLAKVPSEVVPLFAMMSVALGLGTYMSHKHMTQNPEIFLGQRAKTVTQWEQHLALPPSIQEKRENFFYRHITEDI</sequence>
<dbReference type="Proteomes" id="UP001211907">
    <property type="component" value="Unassembled WGS sequence"/>
</dbReference>
<keyword evidence="1" id="KW-0472">Membrane</keyword>
<keyword evidence="1" id="KW-0812">Transmembrane</keyword>
<evidence type="ECO:0000313" key="3">
    <source>
        <dbReference type="Proteomes" id="UP001211907"/>
    </source>
</evidence>
<proteinExistence type="predicted"/>
<dbReference type="AlphaFoldDB" id="A0AAD5T6D4"/>
<accession>A0AAD5T6D4</accession>
<feature type="transmembrane region" description="Helical" evidence="1">
    <location>
        <begin position="16"/>
        <end position="33"/>
    </location>
</feature>
<keyword evidence="1" id="KW-1133">Transmembrane helix</keyword>
<gene>
    <name evidence="2" type="ORF">HK100_005718</name>
</gene>